<proteinExistence type="predicted"/>
<comment type="caution">
    <text evidence="2">The sequence shown here is derived from an EMBL/GenBank/DDBJ whole genome shotgun (WGS) entry which is preliminary data.</text>
</comment>
<feature type="non-terminal residue" evidence="2">
    <location>
        <position position="1"/>
    </location>
</feature>
<feature type="compositionally biased region" description="Low complexity" evidence="1">
    <location>
        <begin position="42"/>
        <end position="58"/>
    </location>
</feature>
<feature type="compositionally biased region" description="Low complexity" evidence="1">
    <location>
        <begin position="103"/>
        <end position="121"/>
    </location>
</feature>
<sequence>NPASINHSALTSGVDYCVGGNFDLPIMASPPPVHPVRSVTLLQPSQQQQQQSLQQFSLTDPDLDSPNWQYADSDGLPPQLLMSLYEKIASEGVAQLEWRRPSEQQPLSQQPQPHPQSTQGPAFVGQTILIAAHQHQQQHQQQQQYFSVSK</sequence>
<gene>
    <name evidence="2" type="ORF">BOX15_Mlig031122g1</name>
</gene>
<evidence type="ECO:0000313" key="2">
    <source>
        <dbReference type="EMBL" id="PAA81035.1"/>
    </source>
</evidence>
<evidence type="ECO:0000313" key="3">
    <source>
        <dbReference type="Proteomes" id="UP000215902"/>
    </source>
</evidence>
<dbReference type="AlphaFoldDB" id="A0A267G4S3"/>
<dbReference type="EMBL" id="NIVC01000553">
    <property type="protein sequence ID" value="PAA81035.1"/>
    <property type="molecule type" value="Genomic_DNA"/>
</dbReference>
<feature type="region of interest" description="Disordered" evidence="1">
    <location>
        <begin position="95"/>
        <end position="124"/>
    </location>
</feature>
<feature type="region of interest" description="Disordered" evidence="1">
    <location>
        <begin position="42"/>
        <end position="66"/>
    </location>
</feature>
<organism evidence="2 3">
    <name type="scientific">Macrostomum lignano</name>
    <dbReference type="NCBI Taxonomy" id="282301"/>
    <lineage>
        <taxon>Eukaryota</taxon>
        <taxon>Metazoa</taxon>
        <taxon>Spiralia</taxon>
        <taxon>Lophotrochozoa</taxon>
        <taxon>Platyhelminthes</taxon>
        <taxon>Rhabditophora</taxon>
        <taxon>Macrostomorpha</taxon>
        <taxon>Macrostomida</taxon>
        <taxon>Macrostomidae</taxon>
        <taxon>Macrostomum</taxon>
    </lineage>
</organism>
<protein>
    <submittedName>
        <fullName evidence="2">Uncharacterized protein</fullName>
    </submittedName>
</protein>
<dbReference type="Proteomes" id="UP000215902">
    <property type="component" value="Unassembled WGS sequence"/>
</dbReference>
<name>A0A267G4S3_9PLAT</name>
<reference evidence="2 3" key="1">
    <citation type="submission" date="2017-06" db="EMBL/GenBank/DDBJ databases">
        <title>A platform for efficient transgenesis in Macrostomum lignano, a flatworm model organism for stem cell research.</title>
        <authorList>
            <person name="Berezikov E."/>
        </authorList>
    </citation>
    <scope>NUCLEOTIDE SEQUENCE [LARGE SCALE GENOMIC DNA]</scope>
    <source>
        <strain evidence="2">DV1</strain>
        <tissue evidence="2">Whole organism</tissue>
    </source>
</reference>
<evidence type="ECO:0000256" key="1">
    <source>
        <dbReference type="SAM" id="MobiDB-lite"/>
    </source>
</evidence>
<keyword evidence="3" id="KW-1185">Reference proteome</keyword>
<accession>A0A267G4S3</accession>